<dbReference type="InterPro" id="IPR020094">
    <property type="entry name" value="TruA/RsuA/RluB/E/F_N"/>
</dbReference>
<dbReference type="RefSeq" id="WP_369705559.1">
    <property type="nucleotide sequence ID" value="NZ_JBGEWD010000022.1"/>
</dbReference>
<reference evidence="7 8" key="1">
    <citation type="submission" date="2024-08" db="EMBL/GenBank/DDBJ databases">
        <title>Clostridium lapicellarii sp. nov., and Clostridium renhuaiense sp. nov., two species isolated from the mud in a fermentation cellar used for producing sauce-flavour Chinese liquors.</title>
        <authorList>
            <person name="Yang F."/>
            <person name="Wang H."/>
            <person name="Chen L.Q."/>
            <person name="Zhou N."/>
            <person name="Lu J.J."/>
            <person name="Pu X.X."/>
            <person name="Wan B."/>
            <person name="Wang L."/>
            <person name="Liu S.J."/>
        </authorList>
    </citation>
    <scope>NUCLEOTIDE SEQUENCE [LARGE SCALE GENOMIC DNA]</scope>
    <source>
        <strain evidence="7 8">MT-5</strain>
    </source>
</reference>
<dbReference type="Gene3D" id="3.30.70.580">
    <property type="entry name" value="Pseudouridine synthase I, catalytic domain, N-terminal subdomain"/>
    <property type="match status" value="1"/>
</dbReference>
<comment type="function">
    <text evidence="4">Formation of pseudouridine at positions 38, 39 and 40 in the anticodon stem and loop of transfer RNAs.</text>
</comment>
<evidence type="ECO:0000256" key="2">
    <source>
        <dbReference type="ARBA" id="ARBA00022694"/>
    </source>
</evidence>
<dbReference type="PANTHER" id="PTHR11142:SF0">
    <property type="entry name" value="TRNA PSEUDOURIDINE SYNTHASE-LIKE 1"/>
    <property type="match status" value="1"/>
</dbReference>
<dbReference type="PANTHER" id="PTHR11142">
    <property type="entry name" value="PSEUDOURIDYLATE SYNTHASE"/>
    <property type="match status" value="1"/>
</dbReference>
<evidence type="ECO:0000313" key="7">
    <source>
        <dbReference type="EMBL" id="MEY8001666.1"/>
    </source>
</evidence>
<dbReference type="CDD" id="cd02570">
    <property type="entry name" value="PseudoU_synth_EcTruA"/>
    <property type="match status" value="1"/>
</dbReference>
<dbReference type="PIRSF" id="PIRSF001430">
    <property type="entry name" value="tRNA_psdUrid_synth"/>
    <property type="match status" value="1"/>
</dbReference>
<comment type="catalytic activity">
    <reaction evidence="4 5">
        <text>uridine(38/39/40) in tRNA = pseudouridine(38/39/40) in tRNA</text>
        <dbReference type="Rhea" id="RHEA:22376"/>
        <dbReference type="Rhea" id="RHEA-COMP:10085"/>
        <dbReference type="Rhea" id="RHEA-COMP:10087"/>
        <dbReference type="ChEBI" id="CHEBI:65314"/>
        <dbReference type="ChEBI" id="CHEBI:65315"/>
        <dbReference type="EC" id="5.4.99.12"/>
    </reaction>
</comment>
<dbReference type="EC" id="5.4.99.12" evidence="4"/>
<comment type="subunit">
    <text evidence="4">Homodimer.</text>
</comment>
<feature type="domain" description="Pseudouridine synthase I TruA alpha/beta" evidence="6">
    <location>
        <begin position="7"/>
        <end position="103"/>
    </location>
</feature>
<dbReference type="HAMAP" id="MF_00171">
    <property type="entry name" value="TruA"/>
    <property type="match status" value="1"/>
</dbReference>
<dbReference type="Proteomes" id="UP001564657">
    <property type="component" value="Unassembled WGS sequence"/>
</dbReference>
<name>A0ABV4BV92_9CLOT</name>
<proteinExistence type="inferred from homology"/>
<comment type="similarity">
    <text evidence="1 4 5">Belongs to the tRNA pseudouridine synthase TruA family.</text>
</comment>
<dbReference type="Pfam" id="PF01416">
    <property type="entry name" value="PseudoU_synth_1"/>
    <property type="match status" value="2"/>
</dbReference>
<evidence type="ECO:0000313" key="8">
    <source>
        <dbReference type="Proteomes" id="UP001564657"/>
    </source>
</evidence>
<organism evidence="7 8">
    <name type="scientific">Clostridium moutaii</name>
    <dbReference type="NCBI Taxonomy" id="3240932"/>
    <lineage>
        <taxon>Bacteria</taxon>
        <taxon>Bacillati</taxon>
        <taxon>Bacillota</taxon>
        <taxon>Clostridia</taxon>
        <taxon>Eubacteriales</taxon>
        <taxon>Clostridiaceae</taxon>
        <taxon>Clostridium</taxon>
    </lineage>
</organism>
<dbReference type="EMBL" id="JBGEWD010000022">
    <property type="protein sequence ID" value="MEY8001666.1"/>
    <property type="molecule type" value="Genomic_DNA"/>
</dbReference>
<dbReference type="Gene3D" id="3.30.70.660">
    <property type="entry name" value="Pseudouridine synthase I, catalytic domain, C-terminal subdomain"/>
    <property type="match status" value="1"/>
</dbReference>
<keyword evidence="3 4" id="KW-0413">Isomerase</keyword>
<comment type="caution">
    <text evidence="4">Lacks conserved residue(s) required for the propagation of feature annotation.</text>
</comment>
<feature type="active site" description="Nucleophile" evidence="4">
    <location>
        <position position="52"/>
    </location>
</feature>
<evidence type="ECO:0000256" key="4">
    <source>
        <dbReference type="HAMAP-Rule" id="MF_00171"/>
    </source>
</evidence>
<sequence length="244" mass="27609">MKNIKLIIEYDGTSYSGWQRQKNAVTIQQKIEDAIKKTTGSFSEVIGASRTDAGVHARGFVCNFFTNSKIPAPNFKMALNGVLPEDIVVLSSERVDNSFHSRFHSIGKKYIYTIITGDNRPVIGRQYVYYFRMKLDIEKIRTACKYFEGIHDFSAFKKKGSSARSSIRTIREMTVTEQGKLIKFNVIGDGFLYNMVRIMVGTLLEVGVGKFKPEYIKDILKSKDRSKAGKPVPAVGLCLEKVFY</sequence>
<feature type="domain" description="Pseudouridine synthase I TruA alpha/beta" evidence="6">
    <location>
        <begin position="143"/>
        <end position="244"/>
    </location>
</feature>
<gene>
    <name evidence="4 7" type="primary">truA</name>
    <name evidence="7" type="ORF">AB8U03_15965</name>
</gene>
<evidence type="ECO:0000256" key="3">
    <source>
        <dbReference type="ARBA" id="ARBA00023235"/>
    </source>
</evidence>
<dbReference type="InterPro" id="IPR001406">
    <property type="entry name" value="PsdUridine_synth_TruA"/>
</dbReference>
<keyword evidence="8" id="KW-1185">Reference proteome</keyword>
<accession>A0ABV4BV92</accession>
<dbReference type="InterPro" id="IPR020103">
    <property type="entry name" value="PsdUridine_synth_cat_dom_sf"/>
</dbReference>
<dbReference type="SUPFAM" id="SSF55120">
    <property type="entry name" value="Pseudouridine synthase"/>
    <property type="match status" value="1"/>
</dbReference>
<evidence type="ECO:0000256" key="1">
    <source>
        <dbReference type="ARBA" id="ARBA00009375"/>
    </source>
</evidence>
<comment type="caution">
    <text evidence="7">The sequence shown here is derived from an EMBL/GenBank/DDBJ whole genome shotgun (WGS) entry which is preliminary data.</text>
</comment>
<dbReference type="InterPro" id="IPR020097">
    <property type="entry name" value="PsdUridine_synth_TruA_a/b_dom"/>
</dbReference>
<dbReference type="GO" id="GO:0160147">
    <property type="term" value="F:tRNA pseudouridine(38-40) synthase activity"/>
    <property type="evidence" value="ECO:0007669"/>
    <property type="project" value="UniProtKB-EC"/>
</dbReference>
<keyword evidence="2 4" id="KW-0819">tRNA processing</keyword>
<evidence type="ECO:0000259" key="6">
    <source>
        <dbReference type="Pfam" id="PF01416"/>
    </source>
</evidence>
<dbReference type="InterPro" id="IPR020095">
    <property type="entry name" value="PsdUridine_synth_TruA_C"/>
</dbReference>
<evidence type="ECO:0000256" key="5">
    <source>
        <dbReference type="RuleBase" id="RU003792"/>
    </source>
</evidence>
<feature type="binding site" evidence="4">
    <location>
        <position position="110"/>
    </location>
    <ligand>
        <name>substrate</name>
    </ligand>
</feature>
<dbReference type="NCBIfam" id="TIGR00071">
    <property type="entry name" value="hisT_truA"/>
    <property type="match status" value="1"/>
</dbReference>
<protein>
    <recommendedName>
        <fullName evidence="4">tRNA pseudouridine synthase A</fullName>
        <ecNumber evidence="4">5.4.99.12</ecNumber>
    </recommendedName>
    <alternativeName>
        <fullName evidence="4">tRNA pseudouridine(38-40) synthase</fullName>
    </alternativeName>
    <alternativeName>
        <fullName evidence="4">tRNA pseudouridylate synthase I</fullName>
    </alternativeName>
    <alternativeName>
        <fullName evidence="4">tRNA-uridine isomerase I</fullName>
    </alternativeName>
</protein>